<dbReference type="InterPro" id="IPR039446">
    <property type="entry name" value="DauR-like"/>
</dbReference>
<feature type="domain" description="YheO-like" evidence="2">
    <location>
        <begin position="33"/>
        <end position="138"/>
    </location>
</feature>
<feature type="domain" description="Transcriptional regulator DauR-like HTH" evidence="3">
    <location>
        <begin position="187"/>
        <end position="246"/>
    </location>
</feature>
<evidence type="ECO:0008006" key="6">
    <source>
        <dbReference type="Google" id="ProtNLM"/>
    </source>
</evidence>
<dbReference type="EMBL" id="BMMZ01000005">
    <property type="protein sequence ID" value="GGL64690.1"/>
    <property type="molecule type" value="Genomic_DNA"/>
</dbReference>
<evidence type="ECO:0000313" key="5">
    <source>
        <dbReference type="Proteomes" id="UP000613840"/>
    </source>
</evidence>
<dbReference type="RefSeq" id="WP_188895585.1">
    <property type="nucleotide sequence ID" value="NZ_BMMZ01000005.1"/>
</dbReference>
<dbReference type="Pfam" id="PF08348">
    <property type="entry name" value="PAS_6"/>
    <property type="match status" value="1"/>
</dbReference>
<feature type="region of interest" description="Disordered" evidence="1">
    <location>
        <begin position="151"/>
        <end position="170"/>
    </location>
</feature>
<organism evidence="4 5">
    <name type="scientific">Microlunatus endophyticus</name>
    <dbReference type="NCBI Taxonomy" id="1716077"/>
    <lineage>
        <taxon>Bacteria</taxon>
        <taxon>Bacillati</taxon>
        <taxon>Actinomycetota</taxon>
        <taxon>Actinomycetes</taxon>
        <taxon>Propionibacteriales</taxon>
        <taxon>Propionibacteriaceae</taxon>
        <taxon>Microlunatus</taxon>
    </lineage>
</organism>
<dbReference type="AlphaFoldDB" id="A0A917SAJ7"/>
<dbReference type="PANTHER" id="PTHR35568:SF1">
    <property type="entry name" value="TRANSCRIPTIONAL REGULATOR DAUR"/>
    <property type="match status" value="1"/>
</dbReference>
<dbReference type="InterPro" id="IPR013559">
    <property type="entry name" value="YheO"/>
</dbReference>
<reference evidence="4" key="1">
    <citation type="journal article" date="2014" name="Int. J. Syst. Evol. Microbiol.">
        <title>Complete genome sequence of Corynebacterium casei LMG S-19264T (=DSM 44701T), isolated from a smear-ripened cheese.</title>
        <authorList>
            <consortium name="US DOE Joint Genome Institute (JGI-PGF)"/>
            <person name="Walter F."/>
            <person name="Albersmeier A."/>
            <person name="Kalinowski J."/>
            <person name="Ruckert C."/>
        </authorList>
    </citation>
    <scope>NUCLEOTIDE SEQUENCE</scope>
    <source>
        <strain evidence="4">CGMCC 4.7306</strain>
    </source>
</reference>
<dbReference type="PANTHER" id="PTHR35568">
    <property type="entry name" value="TRANSCRIPTIONAL REGULATOR DAUR"/>
    <property type="match status" value="1"/>
</dbReference>
<comment type="caution">
    <text evidence="4">The sequence shown here is derived from an EMBL/GenBank/DDBJ whole genome shotgun (WGS) entry which is preliminary data.</text>
</comment>
<keyword evidence="5" id="KW-1185">Reference proteome</keyword>
<name>A0A917SAJ7_9ACTN</name>
<evidence type="ECO:0000259" key="2">
    <source>
        <dbReference type="Pfam" id="PF08348"/>
    </source>
</evidence>
<proteinExistence type="predicted"/>
<dbReference type="Proteomes" id="UP000613840">
    <property type="component" value="Unassembled WGS sequence"/>
</dbReference>
<evidence type="ECO:0000256" key="1">
    <source>
        <dbReference type="SAM" id="MobiDB-lite"/>
    </source>
</evidence>
<gene>
    <name evidence="4" type="ORF">GCM10011575_23850</name>
</gene>
<reference evidence="4" key="2">
    <citation type="submission" date="2020-09" db="EMBL/GenBank/DDBJ databases">
        <authorList>
            <person name="Sun Q."/>
            <person name="Zhou Y."/>
        </authorList>
    </citation>
    <scope>NUCLEOTIDE SEQUENCE</scope>
    <source>
        <strain evidence="4">CGMCC 4.7306</strain>
    </source>
</reference>
<dbReference type="Pfam" id="PF13309">
    <property type="entry name" value="HTH_22"/>
    <property type="match status" value="1"/>
</dbReference>
<dbReference type="InterPro" id="IPR039445">
    <property type="entry name" value="DauR-like_HTH"/>
</dbReference>
<protein>
    <recommendedName>
        <fullName evidence="6">Transcriptional regulator YheO</fullName>
    </recommendedName>
</protein>
<sequence length="254" mass="27466">MALNETAADHIQPDVEVSAVKRSVDGERLIAVFSALVEPIGRSLPASSEVVLHDLSLLPDSIVAIHGDVTGRQVGDPATNLLLQKAVSGSLEHQVGYETTLPDGRRMKSSTMVIRDVAGTPVAALCINTDLSHWYSVQRIARMMIGEEPAVPAASRPTAPSAEVESETARTESNEVFAHDVDELAAHLIHQAVQKTGVPVDLMQKKHKVAVVRDLKARGMFLLRDAVDMIATSLGVTRFTIYNYLNEINDATDD</sequence>
<evidence type="ECO:0000313" key="4">
    <source>
        <dbReference type="EMBL" id="GGL64690.1"/>
    </source>
</evidence>
<evidence type="ECO:0000259" key="3">
    <source>
        <dbReference type="Pfam" id="PF13309"/>
    </source>
</evidence>
<accession>A0A917SAJ7</accession>